<dbReference type="PANTHER" id="PTHR13504:SF38">
    <property type="entry name" value="FIDO DOMAIN-CONTAINING PROTEIN"/>
    <property type="match status" value="1"/>
</dbReference>
<evidence type="ECO:0000313" key="5">
    <source>
        <dbReference type="EMBL" id="CAG8675195.1"/>
    </source>
</evidence>
<dbReference type="Proteomes" id="UP000789405">
    <property type="component" value="Unassembled WGS sequence"/>
</dbReference>
<name>A0A9N9EI92_9GLOM</name>
<evidence type="ECO:0000256" key="1">
    <source>
        <dbReference type="PIRSR" id="PIRSR640198-1"/>
    </source>
</evidence>
<keyword evidence="6" id="KW-1185">Reference proteome</keyword>
<feature type="domain" description="Fido" evidence="4">
    <location>
        <begin position="190"/>
        <end position="338"/>
    </location>
</feature>
<dbReference type="InterPro" id="IPR036597">
    <property type="entry name" value="Fido-like_dom_sf"/>
</dbReference>
<organism evidence="5 6">
    <name type="scientific">Dentiscutata erythropus</name>
    <dbReference type="NCBI Taxonomy" id="1348616"/>
    <lineage>
        <taxon>Eukaryota</taxon>
        <taxon>Fungi</taxon>
        <taxon>Fungi incertae sedis</taxon>
        <taxon>Mucoromycota</taxon>
        <taxon>Glomeromycotina</taxon>
        <taxon>Glomeromycetes</taxon>
        <taxon>Diversisporales</taxon>
        <taxon>Gigasporaceae</taxon>
        <taxon>Dentiscutata</taxon>
    </lineage>
</organism>
<dbReference type="GO" id="GO:0005524">
    <property type="term" value="F:ATP binding"/>
    <property type="evidence" value="ECO:0007669"/>
    <property type="project" value="UniProtKB-KW"/>
</dbReference>
<gene>
    <name evidence="5" type="ORF">DERYTH_LOCUS11475</name>
</gene>
<evidence type="ECO:0000313" key="6">
    <source>
        <dbReference type="Proteomes" id="UP000789405"/>
    </source>
</evidence>
<dbReference type="OrthoDB" id="439046at2759"/>
<protein>
    <submittedName>
        <fullName evidence="5">22277_t:CDS:1</fullName>
    </submittedName>
</protein>
<keyword evidence="2" id="KW-0067">ATP-binding</keyword>
<dbReference type="PROSITE" id="PS51459">
    <property type="entry name" value="FIDO"/>
    <property type="match status" value="1"/>
</dbReference>
<dbReference type="PANTHER" id="PTHR13504">
    <property type="entry name" value="FIDO DOMAIN-CONTAINING PROTEIN DDB_G0283145"/>
    <property type="match status" value="1"/>
</dbReference>
<dbReference type="InterPro" id="IPR003812">
    <property type="entry name" value="Fido"/>
</dbReference>
<evidence type="ECO:0000256" key="2">
    <source>
        <dbReference type="PIRSR" id="PIRSR640198-2"/>
    </source>
</evidence>
<keyword evidence="2" id="KW-0547">Nucleotide-binding</keyword>
<sequence length="349" mass="40312">MSRTLISPLIKSTFHCGRHKSVQPRLLSTFEKVCSYSRTFLQVYSPLLIHKEGTQEWSKLIKSGKVWEDYFRPFEWHFQAEYTDFLKAIDGLKASSRISSVDILKRLTVSFAQHSCAIEGNTLELAETQKVWNTLKKNFSLNDFLKNIDTPLPAPSSLSNKPENEVIEVRNHLLATYFLYNTFYELDHEIDLDGIKTVHRIMLKDTSLERIEFGEDFQRAGEFRKTEVEARGSIYTVYPLPLEVPALMERFIQFRDESQNSGLHPLIIASRILSTFLHVHPFADGNGRVGRLIMALYLIRNGLPPVVFQDIPREEYTSTLFLAQAEKDSIPLYALVVQNIFNILMRYQA</sequence>
<comment type="caution">
    <text evidence="5">The sequence shown here is derived from an EMBL/GenBank/DDBJ whole genome shotgun (WGS) entry which is preliminary data.</text>
</comment>
<dbReference type="Gene3D" id="1.10.3290.10">
    <property type="entry name" value="Fido-like domain"/>
    <property type="match status" value="1"/>
</dbReference>
<dbReference type="SUPFAM" id="SSF140931">
    <property type="entry name" value="Fic-like"/>
    <property type="match status" value="1"/>
</dbReference>
<accession>A0A9N9EI92</accession>
<feature type="site" description="Important for autoinhibition of adenylyltransferase activity" evidence="3">
    <location>
        <position position="119"/>
    </location>
</feature>
<reference evidence="5" key="1">
    <citation type="submission" date="2021-06" db="EMBL/GenBank/DDBJ databases">
        <authorList>
            <person name="Kallberg Y."/>
            <person name="Tangrot J."/>
            <person name="Rosling A."/>
        </authorList>
    </citation>
    <scope>NUCLEOTIDE SEQUENCE</scope>
    <source>
        <strain evidence="5">MA453B</strain>
    </source>
</reference>
<dbReference type="EMBL" id="CAJVPY010007102">
    <property type="protein sequence ID" value="CAG8675195.1"/>
    <property type="molecule type" value="Genomic_DNA"/>
</dbReference>
<feature type="active site" evidence="1">
    <location>
        <position position="280"/>
    </location>
</feature>
<dbReference type="AlphaFoldDB" id="A0A9N9EI92"/>
<dbReference type="InterPro" id="IPR040198">
    <property type="entry name" value="Fido_containing"/>
</dbReference>
<proteinExistence type="predicted"/>
<feature type="binding site" evidence="2">
    <location>
        <begin position="284"/>
        <end position="291"/>
    </location>
    <ligand>
        <name>ATP</name>
        <dbReference type="ChEBI" id="CHEBI:30616"/>
    </ligand>
</feature>
<dbReference type="Pfam" id="PF02661">
    <property type="entry name" value="Fic"/>
    <property type="match status" value="1"/>
</dbReference>
<evidence type="ECO:0000259" key="4">
    <source>
        <dbReference type="PROSITE" id="PS51459"/>
    </source>
</evidence>
<evidence type="ECO:0000256" key="3">
    <source>
        <dbReference type="PIRSR" id="PIRSR640198-3"/>
    </source>
</evidence>